<dbReference type="RefSeq" id="WP_121482024.1">
    <property type="nucleotide sequence ID" value="NZ_CP032707.1"/>
</dbReference>
<evidence type="ECO:0000256" key="2">
    <source>
        <dbReference type="ARBA" id="ARBA00022803"/>
    </source>
</evidence>
<dbReference type="PANTHER" id="PTHR22904:SF523">
    <property type="entry name" value="STRESS-INDUCED-PHOSPHOPROTEIN 1"/>
    <property type="match status" value="1"/>
</dbReference>
<protein>
    <submittedName>
        <fullName evidence="4">Tetratricopeptide repeat protein</fullName>
    </submittedName>
</protein>
<dbReference type="InterPro" id="IPR011990">
    <property type="entry name" value="TPR-like_helical_dom_sf"/>
</dbReference>
<organism evidence="4 5">
    <name type="scientific">Brevundimonas naejangsanensis</name>
    <dbReference type="NCBI Taxonomy" id="588932"/>
    <lineage>
        <taxon>Bacteria</taxon>
        <taxon>Pseudomonadati</taxon>
        <taxon>Pseudomonadota</taxon>
        <taxon>Alphaproteobacteria</taxon>
        <taxon>Caulobacterales</taxon>
        <taxon>Caulobacteraceae</taxon>
        <taxon>Brevundimonas</taxon>
    </lineage>
</organism>
<keyword evidence="1" id="KW-0677">Repeat</keyword>
<dbReference type="Gene3D" id="1.25.40.10">
    <property type="entry name" value="Tetratricopeptide repeat domain"/>
    <property type="match status" value="2"/>
</dbReference>
<dbReference type="PANTHER" id="PTHR22904">
    <property type="entry name" value="TPR REPEAT CONTAINING PROTEIN"/>
    <property type="match status" value="1"/>
</dbReference>
<keyword evidence="5" id="KW-1185">Reference proteome</keyword>
<dbReference type="InterPro" id="IPR019734">
    <property type="entry name" value="TPR_rpt"/>
</dbReference>
<dbReference type="InterPro" id="IPR013105">
    <property type="entry name" value="TPR_2"/>
</dbReference>
<dbReference type="PROSITE" id="PS50005">
    <property type="entry name" value="TPR"/>
    <property type="match status" value="1"/>
</dbReference>
<dbReference type="OrthoDB" id="7200571at2"/>
<dbReference type="EMBL" id="CP032707">
    <property type="protein sequence ID" value="AYG94876.1"/>
    <property type="molecule type" value="Genomic_DNA"/>
</dbReference>
<evidence type="ECO:0000256" key="1">
    <source>
        <dbReference type="ARBA" id="ARBA00022737"/>
    </source>
</evidence>
<gene>
    <name evidence="4" type="ORF">D8I30_06535</name>
</gene>
<name>A0A494RN46_9CAUL</name>
<reference evidence="4 5" key="1">
    <citation type="submission" date="2018-10" db="EMBL/GenBank/DDBJ databases">
        <title>Complete genome sequence of Brevundimonas naejangsanensis BRV3.</title>
        <authorList>
            <person name="Berrios L."/>
            <person name="Ely B."/>
        </authorList>
    </citation>
    <scope>NUCLEOTIDE SEQUENCE [LARGE SCALE GENOMIC DNA]</scope>
    <source>
        <strain evidence="4 5">BRV3</strain>
    </source>
</reference>
<dbReference type="GO" id="GO:0051879">
    <property type="term" value="F:Hsp90 protein binding"/>
    <property type="evidence" value="ECO:0007669"/>
    <property type="project" value="TreeGrafter"/>
</dbReference>
<evidence type="ECO:0000256" key="3">
    <source>
        <dbReference type="PROSITE-ProRule" id="PRU00339"/>
    </source>
</evidence>
<sequence>MLTGLAVTAALWLAGPDMTVPASCQVPLDRINYRTCADEAPVGSPARSWALINLGSQAFMAGDMARAVKLYDEARPADGLNMYSDPVFHAFRGAAYDHVGRSKEALADAQTSWDILSGAVTIDPQNPPPTEDEYHGFVLAFILPILKANGDPAFAPAFGAYQRLSDDGVEALIRRAALLEQLGDFSRALAAGEKAMKLRPDDPGLQNNHCYTLVRAGRAAEGLPYCEAALARLPEASPILHSYASALAALGRCEEAERQLAEARRLDPAAALYRQPLECRAAG</sequence>
<proteinExistence type="predicted"/>
<evidence type="ECO:0000313" key="4">
    <source>
        <dbReference type="EMBL" id="AYG94876.1"/>
    </source>
</evidence>
<dbReference type="Pfam" id="PF07719">
    <property type="entry name" value="TPR_2"/>
    <property type="match status" value="1"/>
</dbReference>
<accession>A0A494RN46</accession>
<dbReference type="Proteomes" id="UP000276984">
    <property type="component" value="Chromosome"/>
</dbReference>
<dbReference type="AlphaFoldDB" id="A0A494RN46"/>
<feature type="repeat" description="TPR" evidence="3">
    <location>
        <begin position="169"/>
        <end position="202"/>
    </location>
</feature>
<evidence type="ECO:0000313" key="5">
    <source>
        <dbReference type="Proteomes" id="UP000276984"/>
    </source>
</evidence>
<keyword evidence="2 3" id="KW-0802">TPR repeat</keyword>
<dbReference type="SUPFAM" id="SSF48452">
    <property type="entry name" value="TPR-like"/>
    <property type="match status" value="1"/>
</dbReference>
<dbReference type="SMART" id="SM00028">
    <property type="entry name" value="TPR"/>
    <property type="match status" value="4"/>
</dbReference>